<dbReference type="EMBL" id="CP034711">
    <property type="protein sequence ID" value="AZT06471.1"/>
    <property type="molecule type" value="Genomic_DNA"/>
</dbReference>
<reference evidence="1" key="1">
    <citation type="submission" date="2018-12" db="EMBL/GenBank/DDBJ databases">
        <title>Complete genome sequences of twenty non-typhoidal Salmonella isolates from Rwanda.</title>
        <authorList>
            <person name="Byukusenge M."/>
            <person name="Li L."/>
            <person name="Subhashinie K."/>
            <person name="Nzayirambaho M."/>
            <person name="Kuchipudi S.V."/>
            <person name="Jayarao B.M."/>
        </authorList>
    </citation>
    <scope>NUCLEOTIDE SEQUENCE</scope>
    <source>
        <strain evidence="2">RSE18</strain>
        <strain evidence="1">RSE20</strain>
    </source>
</reference>
<sequence>MNAVTKENIAKRALKCIEFINRQLLRFAKMPPNELMAYLRKHPREAFCQIPHPKGNGNLQCGSIAWNKLGELADLALKLDTCLGRRVSSQQARKAVTDAFVSKVLQEAREANQETAMMVLQDALAILRNKLVVREHYLPCVLFGDDAPTEFTVGPVTFTQNAMFFRDKKSVFRHSVDINTNAHIKSVTSAITQGFFRENVPTPDESRKFVGEFQKRAIKIYKDYPWVASIKVTDCDEVTSQERAIQATELAIHIIRILLGAEPTRKIRLAWSRSNALNTAHLYSDADGVIHASVGANSLGPVGIINWYKALMKCDLELEILGSALLPIVNPIETNHLHQRLIDAINWFGDAATDSNPSSSIVKYVSAIERLFFGKFESGRTKVFAGRIKYILDAFGCDGDHQVYDQALKVYRARSILVHGEIYQTEDEANESICLASSLSRMCLLCSAQLYSMMQNAFDNPDALALEEIMKRIGAEGLDWLVDAAGFHK</sequence>
<organism evidence="1">
    <name type="scientific">Salmonella enterica subsp. enterica serovar 43:a:1,7</name>
    <dbReference type="NCBI Taxonomy" id="2500155"/>
    <lineage>
        <taxon>Bacteria</taxon>
        <taxon>Pseudomonadati</taxon>
        <taxon>Pseudomonadota</taxon>
        <taxon>Gammaproteobacteria</taxon>
        <taxon>Enterobacterales</taxon>
        <taxon>Enterobacteriaceae</taxon>
        <taxon>Salmonella</taxon>
    </lineage>
</organism>
<gene>
    <name evidence="2" type="ORF">ELZ85_02970</name>
    <name evidence="1" type="ORF">ELZ87_02945</name>
</gene>
<proteinExistence type="predicted"/>
<accession>A0A3T0AGP9</accession>
<evidence type="ECO:0000313" key="1">
    <source>
        <dbReference type="EMBL" id="AZT06471.1"/>
    </source>
</evidence>
<name>A0A3T0AGP9_SALET</name>
<protein>
    <submittedName>
        <fullName evidence="1">Uncharacterized protein</fullName>
    </submittedName>
</protein>
<evidence type="ECO:0000313" key="2">
    <source>
        <dbReference type="EMBL" id="AZT18893.1"/>
    </source>
</evidence>
<dbReference type="AlphaFoldDB" id="A0A3T0AGP9"/>
<dbReference type="EMBL" id="CP034712">
    <property type="protein sequence ID" value="AZT18893.1"/>
    <property type="molecule type" value="Genomic_DNA"/>
</dbReference>